<evidence type="ECO:0000313" key="2">
    <source>
        <dbReference type="Proteomes" id="UP000184035"/>
    </source>
</evidence>
<dbReference type="AlphaFoldDB" id="A0A1M4XV83"/>
<proteinExistence type="predicted"/>
<dbReference type="InterPro" id="IPR020256">
    <property type="entry name" value="Spore_coat_CotJA"/>
</dbReference>
<protein>
    <submittedName>
        <fullName evidence="1">Spore coat associated protein JA (CotJA)</fullName>
    </submittedName>
</protein>
<sequence>MSSCFTHEKNNLEYARAYILPQKYKNLICSVDEAFRKGTIFEDLYKPYKEKK</sequence>
<dbReference type="Pfam" id="PF11007">
    <property type="entry name" value="CotJA"/>
    <property type="match status" value="1"/>
</dbReference>
<gene>
    <name evidence="1" type="ORF">SAMN05443638_12132</name>
</gene>
<evidence type="ECO:0000313" key="1">
    <source>
        <dbReference type="EMBL" id="SHE97487.1"/>
    </source>
</evidence>
<dbReference type="RefSeq" id="WP_072896879.1">
    <property type="nucleotide sequence ID" value="NZ_FQVM01000021.1"/>
</dbReference>
<keyword evidence="2" id="KW-1185">Reference proteome</keyword>
<dbReference type="OrthoDB" id="9800571at2"/>
<name>A0A1M4XV83_9CLOT</name>
<dbReference type="STRING" id="1533.SAMN05443638_12132"/>
<reference evidence="1 2" key="1">
    <citation type="submission" date="2016-11" db="EMBL/GenBank/DDBJ databases">
        <authorList>
            <person name="Jaros S."/>
            <person name="Januszkiewicz K."/>
            <person name="Wedrychowicz H."/>
        </authorList>
    </citation>
    <scope>NUCLEOTIDE SEQUENCE [LARGE SCALE GENOMIC DNA]</scope>
    <source>
        <strain evidence="1 2">DSM 2631</strain>
    </source>
</reference>
<dbReference type="Proteomes" id="UP000184035">
    <property type="component" value="Unassembled WGS sequence"/>
</dbReference>
<organism evidence="1 2">
    <name type="scientific">Clostridium fallax</name>
    <dbReference type="NCBI Taxonomy" id="1533"/>
    <lineage>
        <taxon>Bacteria</taxon>
        <taxon>Bacillati</taxon>
        <taxon>Bacillota</taxon>
        <taxon>Clostridia</taxon>
        <taxon>Eubacteriales</taxon>
        <taxon>Clostridiaceae</taxon>
        <taxon>Clostridium</taxon>
    </lineage>
</organism>
<accession>A0A1M4XV83</accession>
<dbReference type="EMBL" id="FQVM01000021">
    <property type="protein sequence ID" value="SHE97487.1"/>
    <property type="molecule type" value="Genomic_DNA"/>
</dbReference>